<comment type="caution">
    <text evidence="6">The sequence shown here is derived from an EMBL/GenBank/DDBJ whole genome shotgun (WGS) entry which is preliminary data.</text>
</comment>
<dbReference type="Gene3D" id="1.10.10.10">
    <property type="entry name" value="Winged helix-like DNA-binding domain superfamily/Winged helix DNA-binding domain"/>
    <property type="match status" value="1"/>
</dbReference>
<dbReference type="InterPro" id="IPR036388">
    <property type="entry name" value="WH-like_DNA-bd_sf"/>
</dbReference>
<dbReference type="InterPro" id="IPR058163">
    <property type="entry name" value="LysR-type_TF_proteobact-type"/>
</dbReference>
<dbReference type="InterPro" id="IPR036390">
    <property type="entry name" value="WH_DNA-bd_sf"/>
</dbReference>
<protein>
    <submittedName>
        <fullName evidence="6">LysR family transcriptional regulator</fullName>
    </submittedName>
</protein>
<sequence length="304" mass="34905">MDRWRELELFVHIAELGSLTRAAEAAGLSTAAASRHLATLEQRLSARLVERNTRRLYLTEVGQEFYRRSKNILGEMQEAESAVNATVLNPVGDLRVTSSLSFAMRHIAPLLPEYNRRFPNVNVHVITANRYYDLIDNGIDLAVRTREYESDSNLTIRRLAETRRILAASPGYLHRHGTPRTIDELANHRLLLYTYSNRYDELRFSRAGEVRVLPVKGVLEANDGQVLCAAAREGLGILVQPKYIVYDDIVAGRLVPVLDDWDLPRLTINLAYPHRQYLPAKTRTFIDFMVEHFRKMDFDRKWAS</sequence>
<keyword evidence="7" id="KW-1185">Reference proteome</keyword>
<evidence type="ECO:0000259" key="5">
    <source>
        <dbReference type="PROSITE" id="PS50931"/>
    </source>
</evidence>
<dbReference type="Gene3D" id="3.40.190.290">
    <property type="match status" value="1"/>
</dbReference>
<keyword evidence="2" id="KW-0805">Transcription regulation</keyword>
<feature type="domain" description="HTH lysR-type" evidence="5">
    <location>
        <begin position="1"/>
        <end position="59"/>
    </location>
</feature>
<dbReference type="Pfam" id="PF00126">
    <property type="entry name" value="HTH_1"/>
    <property type="match status" value="1"/>
</dbReference>
<dbReference type="CDD" id="cd08422">
    <property type="entry name" value="PBP2_CrgA_like"/>
    <property type="match status" value="1"/>
</dbReference>
<evidence type="ECO:0000256" key="2">
    <source>
        <dbReference type="ARBA" id="ARBA00023015"/>
    </source>
</evidence>
<organism evidence="6 7">
    <name type="scientific">Pigmentiphaga daeguensis</name>
    <dbReference type="NCBI Taxonomy" id="414049"/>
    <lineage>
        <taxon>Bacteria</taxon>
        <taxon>Pseudomonadati</taxon>
        <taxon>Pseudomonadota</taxon>
        <taxon>Betaproteobacteria</taxon>
        <taxon>Burkholderiales</taxon>
        <taxon>Alcaligenaceae</taxon>
        <taxon>Pigmentiphaga</taxon>
    </lineage>
</organism>
<dbReference type="PANTHER" id="PTHR30537">
    <property type="entry name" value="HTH-TYPE TRANSCRIPTIONAL REGULATOR"/>
    <property type="match status" value="1"/>
</dbReference>
<evidence type="ECO:0000256" key="3">
    <source>
        <dbReference type="ARBA" id="ARBA00023125"/>
    </source>
</evidence>
<keyword evidence="4" id="KW-0804">Transcription</keyword>
<dbReference type="PANTHER" id="PTHR30537:SF5">
    <property type="entry name" value="HTH-TYPE TRANSCRIPTIONAL ACTIVATOR TTDR-RELATED"/>
    <property type="match status" value="1"/>
</dbReference>
<dbReference type="Proteomes" id="UP001501706">
    <property type="component" value="Unassembled WGS sequence"/>
</dbReference>
<proteinExistence type="inferred from homology"/>
<keyword evidence="3" id="KW-0238">DNA-binding</keyword>
<name>A0ABP3L423_9BURK</name>
<dbReference type="SUPFAM" id="SSF46785">
    <property type="entry name" value="Winged helix' DNA-binding domain"/>
    <property type="match status" value="1"/>
</dbReference>
<reference evidence="7" key="1">
    <citation type="journal article" date="2019" name="Int. J. Syst. Evol. Microbiol.">
        <title>The Global Catalogue of Microorganisms (GCM) 10K type strain sequencing project: providing services to taxonomists for standard genome sequencing and annotation.</title>
        <authorList>
            <consortium name="The Broad Institute Genomics Platform"/>
            <consortium name="The Broad Institute Genome Sequencing Center for Infectious Disease"/>
            <person name="Wu L."/>
            <person name="Ma J."/>
        </authorList>
    </citation>
    <scope>NUCLEOTIDE SEQUENCE [LARGE SCALE GENOMIC DNA]</scope>
    <source>
        <strain evidence="7">JCM 14330</strain>
    </source>
</reference>
<dbReference type="InterPro" id="IPR000847">
    <property type="entry name" value="LysR_HTH_N"/>
</dbReference>
<dbReference type="Pfam" id="PF03466">
    <property type="entry name" value="LysR_substrate"/>
    <property type="match status" value="1"/>
</dbReference>
<gene>
    <name evidence="6" type="ORF">GCM10009097_05820</name>
</gene>
<dbReference type="SUPFAM" id="SSF53850">
    <property type="entry name" value="Periplasmic binding protein-like II"/>
    <property type="match status" value="1"/>
</dbReference>
<dbReference type="PROSITE" id="PS50931">
    <property type="entry name" value="HTH_LYSR"/>
    <property type="match status" value="1"/>
</dbReference>
<comment type="similarity">
    <text evidence="1">Belongs to the LysR transcriptional regulatory family.</text>
</comment>
<dbReference type="EMBL" id="BAAAEN010000002">
    <property type="protein sequence ID" value="GAA0492917.1"/>
    <property type="molecule type" value="Genomic_DNA"/>
</dbReference>
<dbReference type="InterPro" id="IPR005119">
    <property type="entry name" value="LysR_subst-bd"/>
</dbReference>
<evidence type="ECO:0000313" key="7">
    <source>
        <dbReference type="Proteomes" id="UP001501706"/>
    </source>
</evidence>
<accession>A0ABP3L423</accession>
<evidence type="ECO:0000256" key="4">
    <source>
        <dbReference type="ARBA" id="ARBA00023163"/>
    </source>
</evidence>
<dbReference type="RefSeq" id="WP_087839633.1">
    <property type="nucleotide sequence ID" value="NZ_BAAAEN010000002.1"/>
</dbReference>
<evidence type="ECO:0000313" key="6">
    <source>
        <dbReference type="EMBL" id="GAA0492917.1"/>
    </source>
</evidence>
<evidence type="ECO:0000256" key="1">
    <source>
        <dbReference type="ARBA" id="ARBA00009437"/>
    </source>
</evidence>